<comment type="caution">
    <text evidence="2">The sequence shown here is derived from an EMBL/GenBank/DDBJ whole genome shotgun (WGS) entry which is preliminary data.</text>
</comment>
<dbReference type="AlphaFoldDB" id="A0A392TUW5"/>
<dbReference type="Proteomes" id="UP000265520">
    <property type="component" value="Unassembled WGS sequence"/>
</dbReference>
<sequence>EKSQSKVISGEEEEVSGDDDGLNSQSGENEKTISDDEEDIVSGGTAESAEKEVVDVDNLDSLDQPLERSLGEYS</sequence>
<feature type="non-terminal residue" evidence="2">
    <location>
        <position position="1"/>
    </location>
</feature>
<proteinExistence type="predicted"/>
<dbReference type="EMBL" id="LXQA010651673">
    <property type="protein sequence ID" value="MCI64237.1"/>
    <property type="molecule type" value="Genomic_DNA"/>
</dbReference>
<protein>
    <submittedName>
        <fullName evidence="2">Uncharacterized protein</fullName>
    </submittedName>
</protein>
<feature type="compositionally biased region" description="Basic and acidic residues" evidence="1">
    <location>
        <begin position="65"/>
        <end position="74"/>
    </location>
</feature>
<name>A0A392TUW5_9FABA</name>
<evidence type="ECO:0000313" key="3">
    <source>
        <dbReference type="Proteomes" id="UP000265520"/>
    </source>
</evidence>
<evidence type="ECO:0000256" key="1">
    <source>
        <dbReference type="SAM" id="MobiDB-lite"/>
    </source>
</evidence>
<reference evidence="2 3" key="1">
    <citation type="journal article" date="2018" name="Front. Plant Sci.">
        <title>Red Clover (Trifolium pratense) and Zigzag Clover (T. medium) - A Picture of Genomic Similarities and Differences.</title>
        <authorList>
            <person name="Dluhosova J."/>
            <person name="Istvanek J."/>
            <person name="Nedelnik J."/>
            <person name="Repkova J."/>
        </authorList>
    </citation>
    <scope>NUCLEOTIDE SEQUENCE [LARGE SCALE GENOMIC DNA]</scope>
    <source>
        <strain evidence="3">cv. 10/8</strain>
        <tissue evidence="2">Leaf</tissue>
    </source>
</reference>
<organism evidence="2 3">
    <name type="scientific">Trifolium medium</name>
    <dbReference type="NCBI Taxonomy" id="97028"/>
    <lineage>
        <taxon>Eukaryota</taxon>
        <taxon>Viridiplantae</taxon>
        <taxon>Streptophyta</taxon>
        <taxon>Embryophyta</taxon>
        <taxon>Tracheophyta</taxon>
        <taxon>Spermatophyta</taxon>
        <taxon>Magnoliopsida</taxon>
        <taxon>eudicotyledons</taxon>
        <taxon>Gunneridae</taxon>
        <taxon>Pentapetalae</taxon>
        <taxon>rosids</taxon>
        <taxon>fabids</taxon>
        <taxon>Fabales</taxon>
        <taxon>Fabaceae</taxon>
        <taxon>Papilionoideae</taxon>
        <taxon>50 kb inversion clade</taxon>
        <taxon>NPAAA clade</taxon>
        <taxon>Hologalegina</taxon>
        <taxon>IRL clade</taxon>
        <taxon>Trifolieae</taxon>
        <taxon>Trifolium</taxon>
    </lineage>
</organism>
<feature type="region of interest" description="Disordered" evidence="1">
    <location>
        <begin position="1"/>
        <end position="74"/>
    </location>
</feature>
<keyword evidence="3" id="KW-1185">Reference proteome</keyword>
<evidence type="ECO:0000313" key="2">
    <source>
        <dbReference type="EMBL" id="MCI64237.1"/>
    </source>
</evidence>
<feature type="compositionally biased region" description="Acidic residues" evidence="1">
    <location>
        <begin position="10"/>
        <end position="21"/>
    </location>
</feature>
<accession>A0A392TUW5</accession>